<protein>
    <recommendedName>
        <fullName evidence="4">DUF465 domain-containing protein</fullName>
    </recommendedName>
</protein>
<accession>Q2CCG7</accession>
<reference evidence="2 3" key="1">
    <citation type="journal article" date="2010" name="J. Bacteriol.">
        <title>Genome sequences of Oceanicola granulosus HTCC2516(T) and Oceanicola batsensis HTCC2597(TDelta).</title>
        <authorList>
            <person name="Thrash J.C."/>
            <person name="Cho J.C."/>
            <person name="Vergin K.L."/>
            <person name="Giovannoni S.J."/>
        </authorList>
    </citation>
    <scope>NUCLEOTIDE SEQUENCE [LARGE SCALE GENOMIC DNA]</scope>
    <source>
        <strain evidence="3">ATCC BAA-861 / DSM 15982 / KCTC 12143 / HTCC2516</strain>
    </source>
</reference>
<name>Q2CCG7_OCEGH</name>
<dbReference type="STRING" id="314256.OG2516_16581"/>
<organism evidence="2 3">
    <name type="scientific">Oceanicola granulosus (strain ATCC BAA-861 / DSM 15982 / KCTC 12143 / HTCC2516)</name>
    <dbReference type="NCBI Taxonomy" id="314256"/>
    <lineage>
        <taxon>Bacteria</taxon>
        <taxon>Pseudomonadati</taxon>
        <taxon>Pseudomonadota</taxon>
        <taxon>Alphaproteobacteria</taxon>
        <taxon>Rhodobacterales</taxon>
        <taxon>Roseobacteraceae</taxon>
        <taxon>Oceanicola</taxon>
    </lineage>
</organism>
<feature type="region of interest" description="Disordered" evidence="1">
    <location>
        <begin position="1"/>
        <end position="34"/>
    </location>
</feature>
<dbReference type="AlphaFoldDB" id="Q2CCG7"/>
<dbReference type="Pfam" id="PF04325">
    <property type="entry name" value="DUF465"/>
    <property type="match status" value="1"/>
</dbReference>
<evidence type="ECO:0008006" key="4">
    <source>
        <dbReference type="Google" id="ProtNLM"/>
    </source>
</evidence>
<dbReference type="InterPro" id="IPR038444">
    <property type="entry name" value="DUF465_sf"/>
</dbReference>
<dbReference type="Gene3D" id="6.10.280.50">
    <property type="match status" value="1"/>
</dbReference>
<dbReference type="Proteomes" id="UP000003635">
    <property type="component" value="Unassembled WGS sequence"/>
</dbReference>
<dbReference type="InterPro" id="IPR007420">
    <property type="entry name" value="DUF465"/>
</dbReference>
<dbReference type="EMBL" id="AAOT01000030">
    <property type="protein sequence ID" value="EAR50351.1"/>
    <property type="molecule type" value="Genomic_DNA"/>
</dbReference>
<gene>
    <name evidence="2" type="ORF">OG2516_16581</name>
</gene>
<comment type="caution">
    <text evidence="2">The sequence shown here is derived from an EMBL/GenBank/DDBJ whole genome shotgun (WGS) entry which is preliminary data.</text>
</comment>
<dbReference type="RefSeq" id="WP_007256874.1">
    <property type="nucleotide sequence ID" value="NZ_CH724109.1"/>
</dbReference>
<dbReference type="OrthoDB" id="7362854at2"/>
<evidence type="ECO:0000256" key="1">
    <source>
        <dbReference type="SAM" id="MobiDB-lite"/>
    </source>
</evidence>
<keyword evidence="3" id="KW-1185">Reference proteome</keyword>
<dbReference type="eggNOG" id="COG5570">
    <property type="taxonomic scope" value="Bacteria"/>
</dbReference>
<evidence type="ECO:0000313" key="2">
    <source>
        <dbReference type="EMBL" id="EAR50351.1"/>
    </source>
</evidence>
<dbReference type="HOGENOM" id="CLU_175516_2_1_5"/>
<feature type="compositionally biased region" description="Basic and acidic residues" evidence="1">
    <location>
        <begin position="1"/>
        <end position="10"/>
    </location>
</feature>
<evidence type="ECO:0000313" key="3">
    <source>
        <dbReference type="Proteomes" id="UP000003635"/>
    </source>
</evidence>
<sequence length="55" mass="6329">MSLDSHVQELRKKHQDLSAAVEAAQRSPATSDHEIAEMKKKKLLLKEQIERLQPH</sequence>
<proteinExistence type="predicted"/>